<dbReference type="PANTHER" id="PTHR34477:SF1">
    <property type="entry name" value="UPF0213 PROTEIN YHBQ"/>
    <property type="match status" value="1"/>
</dbReference>
<evidence type="ECO:0000313" key="2">
    <source>
        <dbReference type="EMBL" id="KUG22634.1"/>
    </source>
</evidence>
<accession>A0A0W8FNY4</accession>
<feature type="domain" description="GIY-YIG" evidence="1">
    <location>
        <begin position="1"/>
        <end position="81"/>
    </location>
</feature>
<dbReference type="PANTHER" id="PTHR34477">
    <property type="entry name" value="UPF0213 PROTEIN YHBQ"/>
    <property type="match status" value="1"/>
</dbReference>
<gene>
    <name evidence="2" type="ORF">ASZ90_007584</name>
</gene>
<dbReference type="InterPro" id="IPR000305">
    <property type="entry name" value="GIY-YIG_endonuc"/>
</dbReference>
<reference evidence="2" key="1">
    <citation type="journal article" date="2015" name="Proc. Natl. Acad. Sci. U.S.A.">
        <title>Networks of energetic and metabolic interactions define dynamics in microbial communities.</title>
        <authorList>
            <person name="Embree M."/>
            <person name="Liu J.K."/>
            <person name="Al-Bassam M.M."/>
            <person name="Zengler K."/>
        </authorList>
    </citation>
    <scope>NUCLEOTIDE SEQUENCE</scope>
</reference>
<dbReference type="Gene3D" id="3.40.1440.10">
    <property type="entry name" value="GIY-YIG endonuclease"/>
    <property type="match status" value="1"/>
</dbReference>
<dbReference type="EMBL" id="LNQE01000949">
    <property type="protein sequence ID" value="KUG22634.1"/>
    <property type="molecule type" value="Genomic_DNA"/>
</dbReference>
<dbReference type="PROSITE" id="PS50164">
    <property type="entry name" value="GIY_YIG"/>
    <property type="match status" value="1"/>
</dbReference>
<dbReference type="Pfam" id="PF01541">
    <property type="entry name" value="GIY-YIG"/>
    <property type="match status" value="1"/>
</dbReference>
<sequence>MFYFYILKSETSKRYYIGHTNNLDRRLAEHNNPTYISSKTTKRFKGPWKLVYYEQYQNRSDAMAREGRIKAWKNRKAIENLIAKTVC</sequence>
<dbReference type="AlphaFoldDB" id="A0A0W8FNY4"/>
<organism evidence="2">
    <name type="scientific">hydrocarbon metagenome</name>
    <dbReference type="NCBI Taxonomy" id="938273"/>
    <lineage>
        <taxon>unclassified sequences</taxon>
        <taxon>metagenomes</taxon>
        <taxon>ecological metagenomes</taxon>
    </lineage>
</organism>
<evidence type="ECO:0000259" key="1">
    <source>
        <dbReference type="PROSITE" id="PS50164"/>
    </source>
</evidence>
<dbReference type="SUPFAM" id="SSF82771">
    <property type="entry name" value="GIY-YIG endonuclease"/>
    <property type="match status" value="1"/>
</dbReference>
<comment type="caution">
    <text evidence="2">The sequence shown here is derived from an EMBL/GenBank/DDBJ whole genome shotgun (WGS) entry which is preliminary data.</text>
</comment>
<dbReference type="InterPro" id="IPR050190">
    <property type="entry name" value="UPF0213_domain"/>
</dbReference>
<dbReference type="InterPro" id="IPR035901">
    <property type="entry name" value="GIY-YIG_endonuc_sf"/>
</dbReference>
<proteinExistence type="predicted"/>
<name>A0A0W8FNY4_9ZZZZ</name>
<dbReference type="CDD" id="cd10449">
    <property type="entry name" value="GIY-YIG_SLX1_like"/>
    <property type="match status" value="1"/>
</dbReference>
<protein>
    <submittedName>
        <fullName evidence="2">Excinuclease abc, c subunit, n-terminal</fullName>
    </submittedName>
</protein>